<dbReference type="PROSITE" id="PS51892">
    <property type="entry name" value="SUBTILASE"/>
    <property type="match status" value="1"/>
</dbReference>
<evidence type="ECO:0000256" key="4">
    <source>
        <dbReference type="ARBA" id="ARBA00022825"/>
    </source>
</evidence>
<reference evidence="10 11" key="1">
    <citation type="journal article" date="2014" name="J. Biotechnol.">
        <title>Complete genome sequence of the actinobacterium Actinoplanes friuliensis HAG 010964, producer of the lipopeptide antibiotic friulimycin.</title>
        <authorList>
            <person name="Ruckert C."/>
            <person name="Szczepanowski R."/>
            <person name="Albersmeier A."/>
            <person name="Goesmann A."/>
            <person name="Fischer N."/>
            <person name="Steinkamper A."/>
            <person name="Puhler A."/>
            <person name="Biener R."/>
            <person name="Schwartz D."/>
            <person name="Kalinowski J."/>
        </authorList>
    </citation>
    <scope>NUCLEOTIDE SEQUENCE [LARGE SCALE GENOMIC DNA]</scope>
    <source>
        <strain evidence="10 11">DSM 7358</strain>
    </source>
</reference>
<proteinExistence type="inferred from homology"/>
<evidence type="ECO:0000259" key="9">
    <source>
        <dbReference type="Pfam" id="PF00082"/>
    </source>
</evidence>
<dbReference type="GO" id="GO:0004252">
    <property type="term" value="F:serine-type endopeptidase activity"/>
    <property type="evidence" value="ECO:0007669"/>
    <property type="project" value="UniProtKB-UniRule"/>
</dbReference>
<dbReference type="HOGENOM" id="CLU_011263_13_3_11"/>
<dbReference type="SUPFAM" id="SSF52743">
    <property type="entry name" value="Subtilisin-like"/>
    <property type="match status" value="1"/>
</dbReference>
<keyword evidence="7" id="KW-1133">Transmembrane helix</keyword>
<keyword evidence="7" id="KW-0812">Transmembrane</keyword>
<dbReference type="Pfam" id="PF00082">
    <property type="entry name" value="Peptidase_S8"/>
    <property type="match status" value="1"/>
</dbReference>
<organism evidence="10 11">
    <name type="scientific">Actinoplanes friuliensis DSM 7358</name>
    <dbReference type="NCBI Taxonomy" id="1246995"/>
    <lineage>
        <taxon>Bacteria</taxon>
        <taxon>Bacillati</taxon>
        <taxon>Actinomycetota</taxon>
        <taxon>Actinomycetes</taxon>
        <taxon>Micromonosporales</taxon>
        <taxon>Micromonosporaceae</taxon>
        <taxon>Actinoplanes</taxon>
    </lineage>
</organism>
<keyword evidence="3 5" id="KW-0378">Hydrolase</keyword>
<feature type="signal peptide" evidence="8">
    <location>
        <begin position="1"/>
        <end position="22"/>
    </location>
</feature>
<sequence length="375" mass="36930">MTRFIAAVVAAVLAGSSAAAYGAPAIAADAVRNKQWHLKYLKVEEAHRSSTGKGITVAVIDSGVAGHPDLAGSVLDGTDFVKRGADGRTDRSGHGTGMAGLIAAHGNGNNGALGIAPDAKVLPIRVLDRGRRNAEVGPAIDYAVKKGAKVINLSLGGSIDPATLSAVEEAKAADVVIIASAGNKPAEFDVIAPAFLKDIVAVGATNRSGEKADVSVSGAALDLMAPGEDIESTDAGGGYRVGTGTSDAAAIVSGAAALIRSKYPDMSAPEVVARLESTATDKGAPGVDKDYGHGVLNLVAALSDSPGSGPAPSAAPSASASSTPTVAPTVAAPPDNELAGSTTPLIVGGIAAVVVLLGGLVGAFLLVRRRSGSSG</sequence>
<evidence type="ECO:0000256" key="2">
    <source>
        <dbReference type="ARBA" id="ARBA00022670"/>
    </source>
</evidence>
<dbReference type="MEROPS" id="S08.121"/>
<dbReference type="eggNOG" id="COG1404">
    <property type="taxonomic scope" value="Bacteria"/>
</dbReference>
<accession>U5WDY2</accession>
<keyword evidence="2 5" id="KW-0645">Protease</keyword>
<evidence type="ECO:0000256" key="6">
    <source>
        <dbReference type="SAM" id="MobiDB-lite"/>
    </source>
</evidence>
<dbReference type="Proteomes" id="UP000017746">
    <property type="component" value="Chromosome"/>
</dbReference>
<dbReference type="Gene3D" id="3.40.50.200">
    <property type="entry name" value="Peptidase S8/S53 domain"/>
    <property type="match status" value="1"/>
</dbReference>
<evidence type="ECO:0000313" key="10">
    <source>
        <dbReference type="EMBL" id="AGZ46126.1"/>
    </source>
</evidence>
<gene>
    <name evidence="10" type="ORF">AFR_39360</name>
</gene>
<feature type="active site" description="Charge relay system" evidence="5">
    <location>
        <position position="61"/>
    </location>
</feature>
<dbReference type="InterPro" id="IPR023827">
    <property type="entry name" value="Peptidase_S8_Asp-AS"/>
</dbReference>
<dbReference type="KEGG" id="afs:AFR_39360"/>
<dbReference type="EMBL" id="CP006272">
    <property type="protein sequence ID" value="AGZ46126.1"/>
    <property type="molecule type" value="Genomic_DNA"/>
</dbReference>
<feature type="active site" description="Charge relay system" evidence="5">
    <location>
        <position position="246"/>
    </location>
</feature>
<dbReference type="STRING" id="1246995.AFR_39360"/>
<feature type="chain" id="PRO_5039185295" evidence="8">
    <location>
        <begin position="23"/>
        <end position="375"/>
    </location>
</feature>
<dbReference type="InterPro" id="IPR015500">
    <property type="entry name" value="Peptidase_S8_subtilisin-rel"/>
</dbReference>
<feature type="domain" description="Peptidase S8/S53" evidence="9">
    <location>
        <begin position="52"/>
        <end position="294"/>
    </location>
</feature>
<comment type="similarity">
    <text evidence="1 5">Belongs to the peptidase S8 family.</text>
</comment>
<dbReference type="RefSeq" id="WP_023562460.1">
    <property type="nucleotide sequence ID" value="NC_022657.1"/>
</dbReference>
<feature type="region of interest" description="Disordered" evidence="6">
    <location>
        <begin position="306"/>
        <end position="335"/>
    </location>
</feature>
<evidence type="ECO:0000256" key="8">
    <source>
        <dbReference type="SAM" id="SignalP"/>
    </source>
</evidence>
<evidence type="ECO:0000256" key="1">
    <source>
        <dbReference type="ARBA" id="ARBA00011073"/>
    </source>
</evidence>
<keyword evidence="8" id="KW-0732">Signal</keyword>
<keyword evidence="7" id="KW-0472">Membrane</keyword>
<name>U5WDY2_9ACTN</name>
<dbReference type="InterPro" id="IPR050131">
    <property type="entry name" value="Peptidase_S8_subtilisin-like"/>
</dbReference>
<protein>
    <submittedName>
        <fullName evidence="10">Peptidase s8 and s53 subtilisin kexin sedolisin</fullName>
    </submittedName>
</protein>
<dbReference type="AlphaFoldDB" id="U5WDY2"/>
<dbReference type="InterPro" id="IPR000209">
    <property type="entry name" value="Peptidase_S8/S53_dom"/>
</dbReference>
<feature type="active site" description="Charge relay system" evidence="5">
    <location>
        <position position="94"/>
    </location>
</feature>
<evidence type="ECO:0000256" key="5">
    <source>
        <dbReference type="PROSITE-ProRule" id="PRU01240"/>
    </source>
</evidence>
<dbReference type="PANTHER" id="PTHR43806">
    <property type="entry name" value="PEPTIDASE S8"/>
    <property type="match status" value="1"/>
</dbReference>
<keyword evidence="4 5" id="KW-0720">Serine protease</keyword>
<dbReference type="PRINTS" id="PR00723">
    <property type="entry name" value="SUBTILISIN"/>
</dbReference>
<dbReference type="OrthoDB" id="5240330at2"/>
<feature type="transmembrane region" description="Helical" evidence="7">
    <location>
        <begin position="345"/>
        <end position="367"/>
    </location>
</feature>
<dbReference type="PANTHER" id="PTHR43806:SF11">
    <property type="entry name" value="CEREVISIN-RELATED"/>
    <property type="match status" value="1"/>
</dbReference>
<dbReference type="PROSITE" id="PS00136">
    <property type="entry name" value="SUBTILASE_ASP"/>
    <property type="match status" value="1"/>
</dbReference>
<evidence type="ECO:0000256" key="3">
    <source>
        <dbReference type="ARBA" id="ARBA00022801"/>
    </source>
</evidence>
<dbReference type="InterPro" id="IPR036852">
    <property type="entry name" value="Peptidase_S8/S53_dom_sf"/>
</dbReference>
<keyword evidence="11" id="KW-1185">Reference proteome</keyword>
<evidence type="ECO:0000256" key="7">
    <source>
        <dbReference type="SAM" id="Phobius"/>
    </source>
</evidence>
<dbReference type="GO" id="GO:0006508">
    <property type="term" value="P:proteolysis"/>
    <property type="evidence" value="ECO:0007669"/>
    <property type="project" value="UniProtKB-KW"/>
</dbReference>
<evidence type="ECO:0000313" key="11">
    <source>
        <dbReference type="Proteomes" id="UP000017746"/>
    </source>
</evidence>